<organism evidence="1">
    <name type="scientific">marine metagenome</name>
    <dbReference type="NCBI Taxonomy" id="408172"/>
    <lineage>
        <taxon>unclassified sequences</taxon>
        <taxon>metagenomes</taxon>
        <taxon>ecological metagenomes</taxon>
    </lineage>
</organism>
<evidence type="ECO:0000313" key="1">
    <source>
        <dbReference type="EMBL" id="SVB21551.1"/>
    </source>
</evidence>
<protein>
    <submittedName>
        <fullName evidence="1">Uncharacterized protein</fullName>
    </submittedName>
</protein>
<gene>
    <name evidence="1" type="ORF">METZ01_LOCUS174405</name>
</gene>
<feature type="non-terminal residue" evidence="1">
    <location>
        <position position="1"/>
    </location>
</feature>
<accession>A0A382C783</accession>
<sequence length="32" mass="3595">RVYLIDFKDGDKYVCCDCGKQWSPGLQGQANS</sequence>
<dbReference type="AlphaFoldDB" id="A0A382C783"/>
<name>A0A382C783_9ZZZZ</name>
<proteinExistence type="predicted"/>
<reference evidence="1" key="1">
    <citation type="submission" date="2018-05" db="EMBL/GenBank/DDBJ databases">
        <authorList>
            <person name="Lanie J.A."/>
            <person name="Ng W.-L."/>
            <person name="Kazmierczak K.M."/>
            <person name="Andrzejewski T.M."/>
            <person name="Davidsen T.M."/>
            <person name="Wayne K.J."/>
            <person name="Tettelin H."/>
            <person name="Glass J.I."/>
            <person name="Rusch D."/>
            <person name="Podicherti R."/>
            <person name="Tsui H.-C.T."/>
            <person name="Winkler M.E."/>
        </authorList>
    </citation>
    <scope>NUCLEOTIDE SEQUENCE</scope>
</reference>
<dbReference type="EMBL" id="UINC01032991">
    <property type="protein sequence ID" value="SVB21551.1"/>
    <property type="molecule type" value="Genomic_DNA"/>
</dbReference>